<dbReference type="NCBIfam" id="TIGR00765">
    <property type="entry name" value="yihY_not_rbn"/>
    <property type="match status" value="1"/>
</dbReference>
<accession>A0ABU9GAQ0</accession>
<feature type="transmembrane region" description="Helical" evidence="7">
    <location>
        <begin position="182"/>
        <end position="202"/>
    </location>
</feature>
<dbReference type="HAMAP" id="MF_00672">
    <property type="entry name" value="UPF0761"/>
    <property type="match status" value="1"/>
</dbReference>
<feature type="compositionally biased region" description="Polar residues" evidence="8">
    <location>
        <begin position="423"/>
        <end position="432"/>
    </location>
</feature>
<evidence type="ECO:0000256" key="8">
    <source>
        <dbReference type="SAM" id="MobiDB-lite"/>
    </source>
</evidence>
<keyword evidence="10" id="KW-1185">Reference proteome</keyword>
<comment type="subcellular location">
    <subcellularLocation>
        <location evidence="1 7">Cell membrane</location>
        <topology evidence="1 7">Multi-pass membrane protein</topology>
    </subcellularLocation>
</comment>
<feature type="transmembrane region" description="Helical" evidence="7">
    <location>
        <begin position="214"/>
        <end position="234"/>
    </location>
</feature>
<reference evidence="9 10" key="1">
    <citation type="submission" date="2024-02" db="EMBL/GenBank/DDBJ databases">
        <title>Bacteria isolated from the canopy kelp, Nereocystis luetkeana.</title>
        <authorList>
            <person name="Pfister C.A."/>
            <person name="Younker I.T."/>
            <person name="Light S.H."/>
        </authorList>
    </citation>
    <scope>NUCLEOTIDE SEQUENCE [LARGE SCALE GENOMIC DNA]</scope>
    <source>
        <strain evidence="9 10">TI.5.07</strain>
    </source>
</reference>
<evidence type="ECO:0000256" key="4">
    <source>
        <dbReference type="ARBA" id="ARBA00022692"/>
    </source>
</evidence>
<dbReference type="InterPro" id="IPR023679">
    <property type="entry name" value="UPF0761_bac"/>
</dbReference>
<dbReference type="Pfam" id="PF03631">
    <property type="entry name" value="Virul_fac_BrkB"/>
    <property type="match status" value="1"/>
</dbReference>
<dbReference type="Proteomes" id="UP001378242">
    <property type="component" value="Unassembled WGS sequence"/>
</dbReference>
<keyword evidence="6 7" id="KW-0472">Membrane</keyword>
<evidence type="ECO:0000256" key="2">
    <source>
        <dbReference type="ARBA" id="ARBA00022475"/>
    </source>
</evidence>
<comment type="caution">
    <text evidence="9">The sequence shown here is derived from an EMBL/GenBank/DDBJ whole genome shotgun (WGS) entry which is preliminary data.</text>
</comment>
<organism evidence="9 10">
    <name type="scientific">Cobetia marina</name>
    <name type="common">Deleya marina</name>
    <dbReference type="NCBI Taxonomy" id="28258"/>
    <lineage>
        <taxon>Bacteria</taxon>
        <taxon>Pseudomonadati</taxon>
        <taxon>Pseudomonadota</taxon>
        <taxon>Gammaproteobacteria</taxon>
        <taxon>Oceanospirillales</taxon>
        <taxon>Halomonadaceae</taxon>
        <taxon>Cobetia</taxon>
    </lineage>
</organism>
<feature type="transmembrane region" description="Helical" evidence="7">
    <location>
        <begin position="103"/>
        <end position="127"/>
    </location>
</feature>
<feature type="region of interest" description="Disordered" evidence="8">
    <location>
        <begin position="408"/>
        <end position="432"/>
    </location>
</feature>
<feature type="transmembrane region" description="Helical" evidence="7">
    <location>
        <begin position="37"/>
        <end position="60"/>
    </location>
</feature>
<proteinExistence type="inferred from homology"/>
<dbReference type="PANTHER" id="PTHR30213:SF0">
    <property type="entry name" value="UPF0761 MEMBRANE PROTEIN YIHY"/>
    <property type="match status" value="1"/>
</dbReference>
<keyword evidence="4 7" id="KW-0812">Transmembrane</keyword>
<comment type="similarity">
    <text evidence="7">Belongs to the UPF0761 family.</text>
</comment>
<evidence type="ECO:0000256" key="1">
    <source>
        <dbReference type="ARBA" id="ARBA00004651"/>
    </source>
</evidence>
<dbReference type="EMBL" id="JBAKAP010000001">
    <property type="protein sequence ID" value="MEL0615541.1"/>
    <property type="molecule type" value="Genomic_DNA"/>
</dbReference>
<dbReference type="PANTHER" id="PTHR30213">
    <property type="entry name" value="INNER MEMBRANE PROTEIN YHJD"/>
    <property type="match status" value="1"/>
</dbReference>
<dbReference type="RefSeq" id="WP_077376561.1">
    <property type="nucleotide sequence ID" value="NZ_BJOH01000002.1"/>
</dbReference>
<protein>
    <recommendedName>
        <fullName evidence="7">UPF0761 membrane protein V6243_01765</fullName>
    </recommendedName>
</protein>
<evidence type="ECO:0000256" key="7">
    <source>
        <dbReference type="HAMAP-Rule" id="MF_00672"/>
    </source>
</evidence>
<sequence length="432" mass="47366">MRMPQLPQLKRMTPAIGVVLKLVSRFNYHDGKKTASALTYTTLFAVVPLMTVIYSMFAVIPSFDGVGQQLQTTVFAQFLPSTGETVLEYLNEFSGQARNLTSVGLIFLFVTSVLMMITIEGAFNAIWQVPEGRKGLSSFLMYWAVLTLGPLMLGSGFLLSSYLTSLSFFDSAASMLGGKAVLLRLLPPLLSAVAFTFIYAAVPNCKVRLRDAAVGAVTTALALELAKAGFSFYVTQFPSYQAIYGAFAAVPLFLLWVFLSWCIVLLGAEVAAWMGERSNADWHRWPPFWQTLGAVMLLKDAHERGEPLSDDSLTEVLGSRYRRVLKPLIEENIASQTQDGQWVLGRDLNHYTLWELARALPWDLPAGEAGEAPHPRLEPLREALAQARQAEKERMDCGLVEVLPSVGEVESGSAHTGDPLPTNPSSTSSMAT</sequence>
<evidence type="ECO:0000256" key="3">
    <source>
        <dbReference type="ARBA" id="ARBA00022519"/>
    </source>
</evidence>
<dbReference type="InterPro" id="IPR017039">
    <property type="entry name" value="Virul_fac_BrkB"/>
</dbReference>
<keyword evidence="3" id="KW-0997">Cell inner membrane</keyword>
<evidence type="ECO:0000256" key="5">
    <source>
        <dbReference type="ARBA" id="ARBA00022989"/>
    </source>
</evidence>
<gene>
    <name evidence="9" type="ORF">V6243_01765</name>
</gene>
<dbReference type="GeneID" id="43178040"/>
<feature type="transmembrane region" description="Helical" evidence="7">
    <location>
        <begin position="246"/>
        <end position="268"/>
    </location>
</feature>
<feature type="transmembrane region" description="Helical" evidence="7">
    <location>
        <begin position="139"/>
        <end position="162"/>
    </location>
</feature>
<evidence type="ECO:0000313" key="9">
    <source>
        <dbReference type="EMBL" id="MEL0615541.1"/>
    </source>
</evidence>
<keyword evidence="2 7" id="KW-1003">Cell membrane</keyword>
<name>A0ABU9GAQ0_COBMA</name>
<evidence type="ECO:0000256" key="6">
    <source>
        <dbReference type="ARBA" id="ARBA00023136"/>
    </source>
</evidence>
<keyword evidence="5 7" id="KW-1133">Transmembrane helix</keyword>
<evidence type="ECO:0000313" key="10">
    <source>
        <dbReference type="Proteomes" id="UP001378242"/>
    </source>
</evidence>